<dbReference type="InterPro" id="IPR037066">
    <property type="entry name" value="Plug_dom_sf"/>
</dbReference>
<proteinExistence type="predicted"/>
<evidence type="ECO:0000259" key="9">
    <source>
        <dbReference type="Pfam" id="PF14905"/>
    </source>
</evidence>
<keyword evidence="3" id="KW-1134">Transmembrane beta strand</keyword>
<feature type="domain" description="Outer membrane protein beta-barrel" evidence="9">
    <location>
        <begin position="386"/>
        <end position="793"/>
    </location>
</feature>
<dbReference type="SUPFAM" id="SSF56935">
    <property type="entry name" value="Porins"/>
    <property type="match status" value="1"/>
</dbReference>
<keyword evidence="2" id="KW-0813">Transport</keyword>
<dbReference type="Gene3D" id="2.170.130.10">
    <property type="entry name" value="TonB-dependent receptor, plug domain"/>
    <property type="match status" value="1"/>
</dbReference>
<dbReference type="RefSeq" id="WP_379738431.1">
    <property type="nucleotide sequence ID" value="NZ_JBHSGW010000002.1"/>
</dbReference>
<evidence type="ECO:0000256" key="8">
    <source>
        <dbReference type="SAM" id="SignalP"/>
    </source>
</evidence>
<reference evidence="11" key="1">
    <citation type="journal article" date="2019" name="Int. J. Syst. Evol. Microbiol.">
        <title>The Global Catalogue of Microorganisms (GCM) 10K type strain sequencing project: providing services to taxonomists for standard genome sequencing and annotation.</title>
        <authorList>
            <consortium name="The Broad Institute Genomics Platform"/>
            <consortium name="The Broad Institute Genome Sequencing Center for Infectious Disease"/>
            <person name="Wu L."/>
            <person name="Ma J."/>
        </authorList>
    </citation>
    <scope>NUCLEOTIDE SEQUENCE [LARGE SCALE GENOMIC DNA]</scope>
    <source>
        <strain evidence="11">CCUG 50349</strain>
    </source>
</reference>
<comment type="subcellular location">
    <subcellularLocation>
        <location evidence="1">Cell outer membrane</location>
        <topology evidence="1">Multi-pass membrane protein</topology>
    </subcellularLocation>
</comment>
<evidence type="ECO:0000256" key="6">
    <source>
        <dbReference type="ARBA" id="ARBA00023136"/>
    </source>
</evidence>
<evidence type="ECO:0000256" key="3">
    <source>
        <dbReference type="ARBA" id="ARBA00022452"/>
    </source>
</evidence>
<accession>A0ABV9P395</accession>
<name>A0ABV9P395_9FLAO</name>
<feature type="signal peptide" evidence="8">
    <location>
        <begin position="1"/>
        <end position="26"/>
    </location>
</feature>
<keyword evidence="10" id="KW-0675">Receptor</keyword>
<evidence type="ECO:0000256" key="1">
    <source>
        <dbReference type="ARBA" id="ARBA00004571"/>
    </source>
</evidence>
<dbReference type="InterPro" id="IPR039426">
    <property type="entry name" value="TonB-dep_rcpt-like"/>
</dbReference>
<evidence type="ECO:0000256" key="7">
    <source>
        <dbReference type="ARBA" id="ARBA00023237"/>
    </source>
</evidence>
<evidence type="ECO:0000256" key="4">
    <source>
        <dbReference type="ARBA" id="ARBA00022692"/>
    </source>
</evidence>
<dbReference type="Gene3D" id="2.40.170.20">
    <property type="entry name" value="TonB-dependent receptor, beta-barrel domain"/>
    <property type="match status" value="1"/>
</dbReference>
<keyword evidence="6" id="KW-0472">Membrane</keyword>
<evidence type="ECO:0000313" key="10">
    <source>
        <dbReference type="EMBL" id="MFC4739136.1"/>
    </source>
</evidence>
<keyword evidence="5 8" id="KW-0732">Signal</keyword>
<keyword evidence="7" id="KW-0998">Cell outer membrane</keyword>
<dbReference type="PANTHER" id="PTHR30069:SF29">
    <property type="entry name" value="HEMOGLOBIN AND HEMOGLOBIN-HAPTOGLOBIN-BINDING PROTEIN 1-RELATED"/>
    <property type="match status" value="1"/>
</dbReference>
<dbReference type="PANTHER" id="PTHR30069">
    <property type="entry name" value="TONB-DEPENDENT OUTER MEMBRANE RECEPTOR"/>
    <property type="match status" value="1"/>
</dbReference>
<dbReference type="Proteomes" id="UP001595885">
    <property type="component" value="Unassembled WGS sequence"/>
</dbReference>
<feature type="chain" id="PRO_5045888696" evidence="8">
    <location>
        <begin position="27"/>
        <end position="820"/>
    </location>
</feature>
<comment type="caution">
    <text evidence="10">The sequence shown here is derived from an EMBL/GenBank/DDBJ whole genome shotgun (WGS) entry which is preliminary data.</text>
</comment>
<organism evidence="10 11">
    <name type="scientific">Flavobacterium ponti</name>
    <dbReference type="NCBI Taxonomy" id="665133"/>
    <lineage>
        <taxon>Bacteria</taxon>
        <taxon>Pseudomonadati</taxon>
        <taxon>Bacteroidota</taxon>
        <taxon>Flavobacteriia</taxon>
        <taxon>Flavobacteriales</taxon>
        <taxon>Flavobacteriaceae</taxon>
        <taxon>Flavobacterium</taxon>
    </lineage>
</organism>
<dbReference type="InterPro" id="IPR036942">
    <property type="entry name" value="Beta-barrel_TonB_sf"/>
</dbReference>
<keyword evidence="4" id="KW-0812">Transmembrane</keyword>
<dbReference type="EMBL" id="JBHSGW010000002">
    <property type="protein sequence ID" value="MFC4739136.1"/>
    <property type="molecule type" value="Genomic_DNA"/>
</dbReference>
<protein>
    <submittedName>
        <fullName evidence="10">TonB-dependent receptor domain-containing protein</fullName>
    </submittedName>
</protein>
<evidence type="ECO:0000256" key="2">
    <source>
        <dbReference type="ARBA" id="ARBA00022448"/>
    </source>
</evidence>
<evidence type="ECO:0000256" key="5">
    <source>
        <dbReference type="ARBA" id="ARBA00022729"/>
    </source>
</evidence>
<evidence type="ECO:0000313" key="11">
    <source>
        <dbReference type="Proteomes" id="UP001595885"/>
    </source>
</evidence>
<sequence>MKLFKKAVIQHFTVVVLFFICNLSFAQEAIKTIKVKSFNEKVDCSIDNIDRFYTLERKVNNEVLYNKYFNATGCEFTITENLAAGNYTLTIFTYEYNQEVISFEITETNNSINLEDVLLTEKMTNLKEVVLTDRKKYIKVESDKTTINVKDNPLVSSGTALDAIKKMPGVVASPTGGFTLNGKPIVVYIDDAPNSLSGNDLKNYLSSLPAKAIENIELIYNPGASFDANASGSVINLVTSSVRLKGINANFNINYNFNKYQKPSPQILLNGKEKNLSWQTMIGYNYIESEQKSENGQTFTSFNPDETIQQERLTVSTNRNFYSRIGTNYKLSKKSNLLLNYNATLSNNRNEFDAQTFGSSIPDYYNEGISKNKTNNHEVSLQYKTKLDTLGRKLDIIGFSNFFSNNPNSFSTAKENNTNSTFITKNNFDLLNYYLKYDFTIPFQKYDFSLTTGGKFNHLDVNNIGNYNLNNPITSIIDFDYEESNLAFYAEARKKIKKFNFTLGLRLEDFNVNRTGIVDNTATKIEFSNTNLFPNASVLYQLSDEVNISSSYSRKIRQPNYNTLDPNGSNFDQYNSSGGNLLLNPVFFDNYDFKITALDYIQVGTNYSVAKDQNFFVFSAEPNELVSSSAFRQFDRVKTFSAFANFPIPLDYFFKGKDVFMERLNNVDRMNYIYLSVNYIKTTIDGYEFPFKQKPIWNYAAEAQILLPWDIRNSMTYYILPPGNWEIYDVTKPIQQFDISFQKEFLNKNLKIGLHAMDLFNQNSITAQIATPNLNTNFYEKNDSRVFRISLSYNFGNLKLEKENTTIETEKVKSGGGFVK</sequence>
<dbReference type="Pfam" id="PF14905">
    <property type="entry name" value="OMP_b-brl_3"/>
    <property type="match status" value="1"/>
</dbReference>
<gene>
    <name evidence="10" type="ORF">ACFO3U_03950</name>
</gene>
<dbReference type="InterPro" id="IPR041700">
    <property type="entry name" value="OMP_b-brl_3"/>
</dbReference>
<keyword evidence="11" id="KW-1185">Reference proteome</keyword>